<dbReference type="Proteomes" id="UP000825935">
    <property type="component" value="Chromosome 15"/>
</dbReference>
<sequence>MEVPDAMEAKNDFPSKRLSRTKTRTSKELLQLEHSDPSLLTAPKWKLICKGKKKQSLQTSLKNLPLEGLVGENSVLRRVQAFLPKLDEANRKLEEDIKKKGREDYDIEVLKSHGENTYVEMDLALGVADLYSEDAVSAAEKLAGGQIIDKDFSSNEGDLESGSKADDVEVAREKRRRSIIELLP</sequence>
<comment type="caution">
    <text evidence="2">The sequence shown here is derived from an EMBL/GenBank/DDBJ whole genome shotgun (WGS) entry which is preliminary data.</text>
</comment>
<organism evidence="2 3">
    <name type="scientific">Ceratopteris richardii</name>
    <name type="common">Triangle waterfern</name>
    <dbReference type="NCBI Taxonomy" id="49495"/>
    <lineage>
        <taxon>Eukaryota</taxon>
        <taxon>Viridiplantae</taxon>
        <taxon>Streptophyta</taxon>
        <taxon>Embryophyta</taxon>
        <taxon>Tracheophyta</taxon>
        <taxon>Polypodiopsida</taxon>
        <taxon>Polypodiidae</taxon>
        <taxon>Polypodiales</taxon>
        <taxon>Pteridineae</taxon>
        <taxon>Pteridaceae</taxon>
        <taxon>Parkerioideae</taxon>
        <taxon>Ceratopteris</taxon>
    </lineage>
</organism>
<dbReference type="OMA" id="NTYVEMD"/>
<reference evidence="2" key="1">
    <citation type="submission" date="2021-08" db="EMBL/GenBank/DDBJ databases">
        <title>WGS assembly of Ceratopteris richardii.</title>
        <authorList>
            <person name="Marchant D.B."/>
            <person name="Chen G."/>
            <person name="Jenkins J."/>
            <person name="Shu S."/>
            <person name="Leebens-Mack J."/>
            <person name="Grimwood J."/>
            <person name="Schmutz J."/>
            <person name="Soltis P."/>
            <person name="Soltis D."/>
            <person name="Chen Z.-H."/>
        </authorList>
    </citation>
    <scope>NUCLEOTIDE SEQUENCE</scope>
    <source>
        <strain evidence="2">Whitten #5841</strain>
        <tissue evidence="2">Leaf</tissue>
    </source>
</reference>
<dbReference type="InterPro" id="IPR027921">
    <property type="entry name" value="NOPCHAP1"/>
</dbReference>
<dbReference type="GO" id="GO:0062064">
    <property type="term" value="F:box C/D methylation guide snoRNP complex binding"/>
    <property type="evidence" value="ECO:0007669"/>
    <property type="project" value="TreeGrafter"/>
</dbReference>
<accession>A0A8T2T542</accession>
<evidence type="ECO:0000256" key="1">
    <source>
        <dbReference type="SAM" id="MobiDB-lite"/>
    </source>
</evidence>
<proteinExistence type="predicted"/>
<dbReference type="EMBL" id="CM035420">
    <property type="protein sequence ID" value="KAH7404842.1"/>
    <property type="molecule type" value="Genomic_DNA"/>
</dbReference>
<dbReference type="OrthoDB" id="1112980at2759"/>
<dbReference type="AlphaFoldDB" id="A0A8T2T542"/>
<dbReference type="Pfam" id="PF15370">
    <property type="entry name" value="NOPCHAP1"/>
    <property type="match status" value="1"/>
</dbReference>
<evidence type="ECO:0000313" key="3">
    <source>
        <dbReference type="Proteomes" id="UP000825935"/>
    </source>
</evidence>
<feature type="region of interest" description="Disordered" evidence="1">
    <location>
        <begin position="1"/>
        <end position="26"/>
    </location>
</feature>
<keyword evidence="3" id="KW-1185">Reference proteome</keyword>
<dbReference type="GO" id="GO:0000492">
    <property type="term" value="P:box C/D snoRNP assembly"/>
    <property type="evidence" value="ECO:0007669"/>
    <property type="project" value="InterPro"/>
</dbReference>
<dbReference type="PANTHER" id="PTHR28674:SF1">
    <property type="entry name" value="NOP PROTEIN CHAPERONE 1"/>
    <property type="match status" value="1"/>
</dbReference>
<protein>
    <submittedName>
        <fullName evidence="2">Uncharacterized protein</fullName>
    </submittedName>
</protein>
<name>A0A8T2T542_CERRI</name>
<dbReference type="PANTHER" id="PTHR28674">
    <property type="entry name" value="SIMILAR TO DNA SEGMENT, CHR 10, WAYNE STATE UNIVERSITY 102,-EXPRESSED"/>
    <property type="match status" value="1"/>
</dbReference>
<evidence type="ECO:0000313" key="2">
    <source>
        <dbReference type="EMBL" id="KAH7404842.1"/>
    </source>
</evidence>
<gene>
    <name evidence="2" type="ORF">KP509_15G046300</name>
</gene>